<evidence type="ECO:0000256" key="4">
    <source>
        <dbReference type="ARBA" id="ARBA00022475"/>
    </source>
</evidence>
<evidence type="ECO:0000256" key="7">
    <source>
        <dbReference type="ARBA" id="ARBA00022989"/>
    </source>
</evidence>
<dbReference type="PROSITE" id="PS50283">
    <property type="entry name" value="NA_SOLUT_SYMP_3"/>
    <property type="match status" value="1"/>
</dbReference>
<keyword evidence="6 14" id="KW-0769">Symport</keyword>
<feature type="transmembrane region" description="Helical" evidence="14">
    <location>
        <begin position="376"/>
        <end position="397"/>
    </location>
</feature>
<dbReference type="PROSITE" id="PS00456">
    <property type="entry name" value="NA_SOLUT_SYMP_1"/>
    <property type="match status" value="1"/>
</dbReference>
<feature type="transmembrane region" description="Helical" evidence="14">
    <location>
        <begin position="161"/>
        <end position="185"/>
    </location>
</feature>
<dbReference type="InterPro" id="IPR038377">
    <property type="entry name" value="Na/Glc_symporter_sf"/>
</dbReference>
<keyword evidence="8 14" id="KW-0915">Sodium</keyword>
<feature type="transmembrane region" description="Helical" evidence="14">
    <location>
        <begin position="124"/>
        <end position="141"/>
    </location>
</feature>
<feature type="transmembrane region" description="Helical" evidence="14">
    <location>
        <begin position="284"/>
        <end position="304"/>
    </location>
</feature>
<evidence type="ECO:0000256" key="14">
    <source>
        <dbReference type="RuleBase" id="RU366012"/>
    </source>
</evidence>
<name>A0A7X6LQL6_9CORY</name>
<dbReference type="Gene3D" id="1.20.1730.10">
    <property type="entry name" value="Sodium/glucose cotransporter"/>
    <property type="match status" value="1"/>
</dbReference>
<reference evidence="16 17" key="1">
    <citation type="submission" date="2020-04" db="EMBL/GenBank/DDBJ databases">
        <title>MicrobeNet Type strains.</title>
        <authorList>
            <person name="Nicholson A.C."/>
        </authorList>
    </citation>
    <scope>NUCLEOTIDE SEQUENCE [LARGE SCALE GENOMIC DNA]</scope>
    <source>
        <strain evidence="16 17">ATCC 700355</strain>
    </source>
</reference>
<dbReference type="EMBL" id="JAAXPF010000001">
    <property type="protein sequence ID" value="NKY68047.1"/>
    <property type="molecule type" value="Genomic_DNA"/>
</dbReference>
<evidence type="ECO:0000256" key="5">
    <source>
        <dbReference type="ARBA" id="ARBA00022692"/>
    </source>
</evidence>
<keyword evidence="5 14" id="KW-0812">Transmembrane</keyword>
<protein>
    <recommendedName>
        <fullName evidence="14">Sodium/proline symporter</fullName>
    </recommendedName>
    <alternativeName>
        <fullName evidence="14">Proline permease</fullName>
    </alternativeName>
</protein>
<keyword evidence="18" id="KW-1185">Reference proteome</keyword>
<dbReference type="Proteomes" id="UP000554284">
    <property type="component" value="Unassembled WGS sequence"/>
</dbReference>
<comment type="catalytic activity">
    <reaction evidence="12">
        <text>L-proline(in) + Na(+)(in) = L-proline(out) + Na(+)(out)</text>
        <dbReference type="Rhea" id="RHEA:28967"/>
        <dbReference type="ChEBI" id="CHEBI:29101"/>
        <dbReference type="ChEBI" id="CHEBI:60039"/>
    </reaction>
</comment>
<comment type="similarity">
    <text evidence="2 13">Belongs to the sodium:solute symporter (SSF) (TC 2.A.21) family.</text>
</comment>
<comment type="function">
    <text evidence="14">Catalyzes the sodium-dependent uptake of extracellular L-proline.</text>
</comment>
<dbReference type="InterPro" id="IPR011851">
    <property type="entry name" value="Na/Pro_symporter"/>
</dbReference>
<dbReference type="AlphaFoldDB" id="A0A7X6LQL6"/>
<keyword evidence="3 14" id="KW-0813">Transport</keyword>
<dbReference type="PANTHER" id="PTHR48086">
    <property type="entry name" value="SODIUM/PROLINE SYMPORTER-RELATED"/>
    <property type="match status" value="1"/>
</dbReference>
<keyword evidence="9 14" id="KW-0406">Ion transport</keyword>
<dbReference type="GO" id="GO:0005886">
    <property type="term" value="C:plasma membrane"/>
    <property type="evidence" value="ECO:0007669"/>
    <property type="project" value="UniProtKB-SubCell"/>
</dbReference>
<dbReference type="NCBIfam" id="TIGR02121">
    <property type="entry name" value="Na_Pro_sym"/>
    <property type="match status" value="1"/>
</dbReference>
<organism evidence="16 17">
    <name type="scientific">Corynebacterium mucifaciens</name>
    <dbReference type="NCBI Taxonomy" id="57171"/>
    <lineage>
        <taxon>Bacteria</taxon>
        <taxon>Bacillati</taxon>
        <taxon>Actinomycetota</taxon>
        <taxon>Actinomycetes</taxon>
        <taxon>Mycobacteriales</taxon>
        <taxon>Corynebacteriaceae</taxon>
        <taxon>Corynebacterium</taxon>
    </lineage>
</organism>
<dbReference type="GO" id="GO:0015824">
    <property type="term" value="P:proline transport"/>
    <property type="evidence" value="ECO:0007669"/>
    <property type="project" value="UniProtKB-UniRule"/>
</dbReference>
<dbReference type="RefSeq" id="WP_168683577.1">
    <property type="nucleotide sequence ID" value="NZ_JAAXPF010000001.1"/>
</dbReference>
<proteinExistence type="inferred from homology"/>
<keyword evidence="10 14" id="KW-0472">Membrane</keyword>
<feature type="transmembrane region" description="Helical" evidence="14">
    <location>
        <begin position="459"/>
        <end position="480"/>
    </location>
</feature>
<dbReference type="NCBIfam" id="TIGR00813">
    <property type="entry name" value="sss"/>
    <property type="match status" value="1"/>
</dbReference>
<evidence type="ECO:0000256" key="10">
    <source>
        <dbReference type="ARBA" id="ARBA00023136"/>
    </source>
</evidence>
<keyword evidence="4 14" id="KW-1003">Cell membrane</keyword>
<keyword evidence="11 14" id="KW-0739">Sodium transport</keyword>
<evidence type="ECO:0000313" key="16">
    <source>
        <dbReference type="EMBL" id="NKY68047.1"/>
    </source>
</evidence>
<dbReference type="EMBL" id="JBEPNZ010000001">
    <property type="protein sequence ID" value="MET3943490.1"/>
    <property type="molecule type" value="Genomic_DNA"/>
</dbReference>
<comment type="subcellular location">
    <subcellularLocation>
        <location evidence="1 14">Cell membrane</location>
        <topology evidence="1 14">Multi-pass membrane protein</topology>
    </subcellularLocation>
</comment>
<evidence type="ECO:0000256" key="12">
    <source>
        <dbReference type="ARBA" id="ARBA00033708"/>
    </source>
</evidence>
<feature type="transmembrane region" description="Helical" evidence="14">
    <location>
        <begin position="324"/>
        <end position="345"/>
    </location>
</feature>
<evidence type="ECO:0000313" key="18">
    <source>
        <dbReference type="Proteomes" id="UP001549139"/>
    </source>
</evidence>
<evidence type="ECO:0000256" key="3">
    <source>
        <dbReference type="ARBA" id="ARBA00022448"/>
    </source>
</evidence>
<feature type="transmembrane region" description="Helical" evidence="14">
    <location>
        <begin position="68"/>
        <end position="90"/>
    </location>
</feature>
<dbReference type="GO" id="GO:0015193">
    <property type="term" value="F:L-proline transmembrane transporter activity"/>
    <property type="evidence" value="ECO:0007669"/>
    <property type="project" value="TreeGrafter"/>
</dbReference>
<dbReference type="GO" id="GO:0031402">
    <property type="term" value="F:sodium ion binding"/>
    <property type="evidence" value="ECO:0007669"/>
    <property type="project" value="UniProtKB-UniRule"/>
</dbReference>
<evidence type="ECO:0000313" key="17">
    <source>
        <dbReference type="Proteomes" id="UP000554284"/>
    </source>
</evidence>
<gene>
    <name evidence="16" type="primary">putP</name>
    <name evidence="16" type="ORF">HF989_01430</name>
    <name evidence="15" type="ORF">JOF50_000289</name>
</gene>
<dbReference type="Proteomes" id="UP001549139">
    <property type="component" value="Unassembled WGS sequence"/>
</dbReference>
<feature type="transmembrane region" description="Helical" evidence="14">
    <location>
        <begin position="435"/>
        <end position="453"/>
    </location>
</feature>
<evidence type="ECO:0000256" key="8">
    <source>
        <dbReference type="ARBA" id="ARBA00023053"/>
    </source>
</evidence>
<feature type="transmembrane region" description="Helical" evidence="14">
    <location>
        <begin position="6"/>
        <end position="24"/>
    </location>
</feature>
<sequence length="522" mass="55863">MSDNFWLVLAVVLYFGVMVAIGIYSWRKTTKYDDYVLGDRGLHPLVAGLSAGASDMSGWLLMGLPGALFVAGMSELWIVIGLFIGTWANWKWIAPRLRTYTEVAKNSITLPSFFENRTHDTSRVLRVTAALIIIFFFTFYVSSGMVSGGRYYESTFGGEYLHGVLLVGSITVLYTFIGGFLAVSYTDVVQGALMFLALLAVPLMALLALDNPADIFSWATSNPYGPWEDGNPTYFNMVAGVSIATIVGNLAWGLGYFGQPHIVTRFMALRSPSEAKSARRTGTIWVAICYLGAIFTALVGTVYFGQTSASVTDQSGFETVFLDLARILFHPLIAGLVLTAVLAAIMSTMSSQLLITSSALIEDLYRIANKHPSTTTLLVLSRAMVIGVALVGMALALNPSDTILGLVGFAWAGFGAAFGPVIIASLYWKRLTAPGAIAGMVVGAVTVFVWGSVDALSSTIYEIVPGVILATAAMVAVSLATRPKPGVAEEFDTASAATDYALAHPESTFADALRNRRGRSAV</sequence>
<evidence type="ECO:0000313" key="15">
    <source>
        <dbReference type="EMBL" id="MET3943490.1"/>
    </source>
</evidence>
<keyword evidence="7 14" id="KW-1133">Transmembrane helix</keyword>
<feature type="transmembrane region" description="Helical" evidence="14">
    <location>
        <begin position="234"/>
        <end position="257"/>
    </location>
</feature>
<dbReference type="Pfam" id="PF00474">
    <property type="entry name" value="SSF"/>
    <property type="match status" value="1"/>
</dbReference>
<evidence type="ECO:0000256" key="1">
    <source>
        <dbReference type="ARBA" id="ARBA00004651"/>
    </source>
</evidence>
<dbReference type="PROSITE" id="PS00457">
    <property type="entry name" value="NA_SOLUT_SYMP_2"/>
    <property type="match status" value="1"/>
</dbReference>
<reference evidence="15 18" key="2">
    <citation type="submission" date="2024-06" db="EMBL/GenBank/DDBJ databases">
        <title>Sequencing the genomes of 1000 actinobacteria strains.</title>
        <authorList>
            <person name="Klenk H.-P."/>
        </authorList>
    </citation>
    <scope>NUCLEOTIDE SEQUENCE [LARGE SCALE GENOMIC DNA]</scope>
    <source>
        <strain evidence="15 18">DSM 44265</strain>
    </source>
</reference>
<evidence type="ECO:0000256" key="2">
    <source>
        <dbReference type="ARBA" id="ARBA00006434"/>
    </source>
</evidence>
<dbReference type="GO" id="GO:0005298">
    <property type="term" value="F:proline:sodium symporter activity"/>
    <property type="evidence" value="ECO:0007669"/>
    <property type="project" value="UniProtKB-UniRule"/>
</dbReference>
<dbReference type="InterPro" id="IPR018212">
    <property type="entry name" value="Na/solute_symporter_CS"/>
</dbReference>
<dbReference type="InterPro" id="IPR050277">
    <property type="entry name" value="Sodium:Solute_Symporter"/>
</dbReference>
<evidence type="ECO:0000256" key="13">
    <source>
        <dbReference type="RuleBase" id="RU362091"/>
    </source>
</evidence>
<comment type="caution">
    <text evidence="16">The sequence shown here is derived from an EMBL/GenBank/DDBJ whole genome shotgun (WGS) entry which is preliminary data.</text>
</comment>
<evidence type="ECO:0000256" key="6">
    <source>
        <dbReference type="ARBA" id="ARBA00022847"/>
    </source>
</evidence>
<evidence type="ECO:0000256" key="9">
    <source>
        <dbReference type="ARBA" id="ARBA00023065"/>
    </source>
</evidence>
<dbReference type="CDD" id="cd11475">
    <property type="entry name" value="SLC5sbd_PutP"/>
    <property type="match status" value="1"/>
</dbReference>
<dbReference type="PANTHER" id="PTHR48086:SF3">
    <property type="entry name" value="SODIUM_PROLINE SYMPORTER"/>
    <property type="match status" value="1"/>
</dbReference>
<feature type="transmembrane region" description="Helical" evidence="14">
    <location>
        <begin position="192"/>
        <end position="209"/>
    </location>
</feature>
<evidence type="ECO:0000256" key="11">
    <source>
        <dbReference type="ARBA" id="ARBA00023201"/>
    </source>
</evidence>
<accession>A0A7X6LQL6</accession>
<feature type="transmembrane region" description="Helical" evidence="14">
    <location>
        <begin position="403"/>
        <end position="428"/>
    </location>
</feature>
<dbReference type="InterPro" id="IPR001734">
    <property type="entry name" value="Na/solute_symporter"/>
</dbReference>
<keyword evidence="14" id="KW-0029">Amino-acid transport</keyword>